<proteinExistence type="predicted"/>
<dbReference type="Proteomes" id="UP000237347">
    <property type="component" value="Unassembled WGS sequence"/>
</dbReference>
<accession>A0AAW0LGQ8</accession>
<organism evidence="2 3">
    <name type="scientific">Quercus suber</name>
    <name type="common">Cork oak</name>
    <dbReference type="NCBI Taxonomy" id="58331"/>
    <lineage>
        <taxon>Eukaryota</taxon>
        <taxon>Viridiplantae</taxon>
        <taxon>Streptophyta</taxon>
        <taxon>Embryophyta</taxon>
        <taxon>Tracheophyta</taxon>
        <taxon>Spermatophyta</taxon>
        <taxon>Magnoliopsida</taxon>
        <taxon>eudicotyledons</taxon>
        <taxon>Gunneridae</taxon>
        <taxon>Pentapetalae</taxon>
        <taxon>rosids</taxon>
        <taxon>fabids</taxon>
        <taxon>Fagales</taxon>
        <taxon>Fagaceae</taxon>
        <taxon>Quercus</taxon>
    </lineage>
</organism>
<feature type="region of interest" description="Disordered" evidence="1">
    <location>
        <begin position="86"/>
        <end position="118"/>
    </location>
</feature>
<dbReference type="AlphaFoldDB" id="A0AAW0LGQ8"/>
<dbReference type="PANTHER" id="PTHR47481">
    <property type="match status" value="1"/>
</dbReference>
<name>A0AAW0LGQ8_QUESU</name>
<reference evidence="2 3" key="1">
    <citation type="journal article" date="2018" name="Sci. Data">
        <title>The draft genome sequence of cork oak.</title>
        <authorList>
            <person name="Ramos A.M."/>
            <person name="Usie A."/>
            <person name="Barbosa P."/>
            <person name="Barros P.M."/>
            <person name="Capote T."/>
            <person name="Chaves I."/>
            <person name="Simoes F."/>
            <person name="Abreu I."/>
            <person name="Carrasquinho I."/>
            <person name="Faro C."/>
            <person name="Guimaraes J.B."/>
            <person name="Mendonca D."/>
            <person name="Nobrega F."/>
            <person name="Rodrigues L."/>
            <person name="Saibo N.J.M."/>
            <person name="Varela M.C."/>
            <person name="Egas C."/>
            <person name="Matos J."/>
            <person name="Miguel C.M."/>
            <person name="Oliveira M.M."/>
            <person name="Ricardo C.P."/>
            <person name="Goncalves S."/>
        </authorList>
    </citation>
    <scope>NUCLEOTIDE SEQUENCE [LARGE SCALE GENOMIC DNA]</scope>
    <source>
        <strain evidence="3">cv. HL8</strain>
    </source>
</reference>
<evidence type="ECO:0000313" key="3">
    <source>
        <dbReference type="Proteomes" id="UP000237347"/>
    </source>
</evidence>
<gene>
    <name evidence="2" type="ORF">CFP56_001033</name>
</gene>
<comment type="caution">
    <text evidence="2">The sequence shown here is derived from an EMBL/GenBank/DDBJ whole genome shotgun (WGS) entry which is preliminary data.</text>
</comment>
<protein>
    <submittedName>
        <fullName evidence="2">Uncharacterized protein</fullName>
    </submittedName>
</protein>
<dbReference type="EMBL" id="PKMF04000101">
    <property type="protein sequence ID" value="KAK7850360.1"/>
    <property type="molecule type" value="Genomic_DNA"/>
</dbReference>
<dbReference type="PANTHER" id="PTHR47481:SF22">
    <property type="entry name" value="RETROTRANSPOSON GAG DOMAIN-CONTAINING PROTEIN"/>
    <property type="match status" value="1"/>
</dbReference>
<evidence type="ECO:0000313" key="2">
    <source>
        <dbReference type="EMBL" id="KAK7850360.1"/>
    </source>
</evidence>
<keyword evidence="3" id="KW-1185">Reference proteome</keyword>
<evidence type="ECO:0000256" key="1">
    <source>
        <dbReference type="SAM" id="MobiDB-lite"/>
    </source>
</evidence>
<sequence length="118" mass="12900">MPTSRDFTNLVDTLAAIDQPLNDFELVSFFLARLGSNYNSFVTFVITPVDPLSLEDLYGHLLTHEVRLEQNQLAVDLNLTATNFVNRGSSSRSGHGGCHTCPTHQPGHGSPSTNQKTS</sequence>